<name>Q9N891_PLAVI</name>
<keyword evidence="1" id="KW-0472">Membrane</keyword>
<keyword evidence="1" id="KW-1133">Transmembrane helix</keyword>
<protein>
    <submittedName>
        <fullName evidence="2">Vir15 protein</fullName>
    </submittedName>
</protein>
<dbReference type="VEuPathDB" id="PlasmoDB:PVP01_0011060"/>
<evidence type="ECO:0000256" key="1">
    <source>
        <dbReference type="SAM" id="Phobius"/>
    </source>
</evidence>
<proteinExistence type="predicted"/>
<dbReference type="VEuPathDB" id="PlasmoDB:PVW1_040032200"/>
<feature type="transmembrane region" description="Helical" evidence="1">
    <location>
        <begin position="232"/>
        <end position="257"/>
    </location>
</feature>
<dbReference type="InterPro" id="IPR008780">
    <property type="entry name" value="Plasmodium_Vir"/>
</dbReference>
<organism evidence="2">
    <name type="scientific">Plasmodium vivax</name>
    <name type="common">malaria parasite P. vivax</name>
    <dbReference type="NCBI Taxonomy" id="5855"/>
    <lineage>
        <taxon>Eukaryota</taxon>
        <taxon>Sar</taxon>
        <taxon>Alveolata</taxon>
        <taxon>Apicomplexa</taxon>
        <taxon>Aconoidasida</taxon>
        <taxon>Haemosporida</taxon>
        <taxon>Plasmodiidae</taxon>
        <taxon>Plasmodium</taxon>
        <taxon>Plasmodium (Plasmodium)</taxon>
    </lineage>
</organism>
<dbReference type="Pfam" id="PF05795">
    <property type="entry name" value="Plasmodium_Vir"/>
    <property type="match status" value="1"/>
</dbReference>
<dbReference type="EMBL" id="AL360354">
    <property type="protein sequence ID" value="CAB96704.1"/>
    <property type="molecule type" value="Genomic_DNA"/>
</dbReference>
<keyword evidence="1" id="KW-0812">Transmembrane</keyword>
<sequence>MIVNSHTNLCLYILLFPCPYEYNTAKTFLTYTKILEEWDQGYVKVDSEKCFGFSQKFINQYNNTFTDKDCSQALHYLNTVDSTNESQYISDACKYFMYWLYYYVLKNVSDKHNISKIYEDVLTGYIDRSDNENFRNYVSSFSEKTIDKIIKLAEIYDNSHKFKGDIKHQDKSKCDHAEECVRLYKKNIEVCEEDNDSDFCYELDNLKESYDTYMKSNESCPNSPKTLESYRLFNPTVVIITPFSILLVISLSLFFLYKFTPFGSFFQKGTKNKKKIPGNVDYEMQVPSHASQRVNKYNKNRQYNISYLSSGQ</sequence>
<dbReference type="AlphaFoldDB" id="Q9N891"/>
<dbReference type="VEuPathDB" id="PlasmoDB:PVX_010605"/>
<accession>Q9N891</accession>
<gene>
    <name evidence="2" type="primary">vir15</name>
</gene>
<dbReference type="VEuPathDB" id="PlasmoDB:PVPAM_060008700"/>
<evidence type="ECO:0000313" key="2">
    <source>
        <dbReference type="EMBL" id="CAB96704.1"/>
    </source>
</evidence>
<reference evidence="2" key="1">
    <citation type="submission" date="2000-06" db="EMBL/GenBank/DDBJ databases">
        <authorList>
            <person name="Oliver K."/>
            <person name="Bowman S."/>
            <person name="Hall N."/>
            <person name="Quail M."/>
            <person name="Rajandream M.A."/>
            <person name="Harris D."/>
            <person name="del Portillo H.A."/>
            <person name="Lanzer M."/>
            <person name="Barrell B.G."/>
        </authorList>
    </citation>
    <scope>NUCLEOTIDE SEQUENCE</scope>
</reference>